<evidence type="ECO:0000313" key="2">
    <source>
        <dbReference type="EMBL" id="PEG54762.1"/>
    </source>
</evidence>
<feature type="compositionally biased region" description="Basic residues" evidence="1">
    <location>
        <begin position="10"/>
        <end position="23"/>
    </location>
</feature>
<feature type="compositionally biased region" description="Polar residues" evidence="1">
    <location>
        <begin position="700"/>
        <end position="716"/>
    </location>
</feature>
<dbReference type="NCBIfam" id="TIGR01965">
    <property type="entry name" value="VCBS_repeat"/>
    <property type="match status" value="1"/>
</dbReference>
<dbReference type="EMBL" id="PDCR01000010">
    <property type="protein sequence ID" value="PEG54762.1"/>
    <property type="molecule type" value="Genomic_DNA"/>
</dbReference>
<dbReference type="STRING" id="1801.BRW64_26390"/>
<feature type="compositionally biased region" description="Low complexity" evidence="1">
    <location>
        <begin position="59"/>
        <end position="86"/>
    </location>
</feature>
<dbReference type="InterPro" id="IPR010221">
    <property type="entry name" value="VCBS_dom"/>
</dbReference>
<dbReference type="Proteomes" id="UP000220340">
    <property type="component" value="Unassembled WGS sequence"/>
</dbReference>
<keyword evidence="3" id="KW-1185">Reference proteome</keyword>
<protein>
    <submittedName>
        <fullName evidence="2">Uncharacterized protein</fullName>
    </submittedName>
</protein>
<name>A0A1Q4H4X1_9MYCO</name>
<feature type="compositionally biased region" description="Basic residues" evidence="1">
    <location>
        <begin position="145"/>
        <end position="154"/>
    </location>
</feature>
<proteinExistence type="predicted"/>
<dbReference type="RefSeq" id="WP_073859435.1">
    <property type="nucleotide sequence ID" value="NZ_BAAATC010000015.1"/>
</dbReference>
<dbReference type="AlphaFoldDB" id="A0A1Q4H4X1"/>
<feature type="compositionally biased region" description="Low complexity" evidence="1">
    <location>
        <begin position="164"/>
        <end position="183"/>
    </location>
</feature>
<dbReference type="Pfam" id="PF17963">
    <property type="entry name" value="Big_9"/>
    <property type="match status" value="1"/>
</dbReference>
<feature type="region of interest" description="Disordered" evidence="1">
    <location>
        <begin position="52"/>
        <end position="183"/>
    </location>
</feature>
<organism evidence="2 3">
    <name type="scientific">Mycolicibacterium diernhoferi</name>
    <dbReference type="NCBI Taxonomy" id="1801"/>
    <lineage>
        <taxon>Bacteria</taxon>
        <taxon>Bacillati</taxon>
        <taxon>Actinomycetota</taxon>
        <taxon>Actinomycetes</taxon>
        <taxon>Mycobacteriales</taxon>
        <taxon>Mycobacteriaceae</taxon>
        <taxon>Mycolicibacterium</taxon>
    </lineage>
</organism>
<sequence>MPKGAEKNRSGKGGRRGNHRAKTGRPEPYAWLGAGAVTLGLGAALAGGTGVAYADDETGAGANSQSDGSSGAQSSSGSGGQPSNDPTADSPKTSLTDEDSTTGSATGTVGDELTNPDPKDSGPIDADPDTLGAEAEGEEVAAPKKNTRSGHLRGAKSGLQNRLSVESTAGAETTSAAAAPTGAVADSAQVETETGSGAPEVTSSVQRAATMQAASLSASNVAAAAEPAASPIPKAIAVPVLKFVGGILNLFGVNTNSPLPQLDVGLAAAWTWFRQLQTDWGVAPPVAGVPSATEPDPDTGVVTGNINASNQANLPMTYKVAIDPLLGEVVVEAKTGAYTYTPSEAARLAAIVAPISDIFTVTVSNGLASNYVLVTVPIGAATSAIPNAPTSVSQSTNTATGLVTGQVGSPGWSGQPLTYTVLTPTVGGTLSFDETTGNYTYQPSALSMALASLGLATPDFFTVVANNGAIPSLPAIITVPITAMDATPTAPVSVAQSTNTATGLVTGSVSSTDPAGQALTYTVITSTLGGALTFNSSTGQYSYQPSATSMALASLGIVTTDAFTVVATNGTFISVPTIITVPITAVDAKPSTPAAGPLTTNAASGLVTGSVSSTDPAGQPLTYTVVTSTLGGTLTLNAATGAFTYTPSAAARVAASAGVTTDVFTVVATNGTFTSGLATITVPIAPNPSPPSAPVKGSHTIDTGNGRVTSSVSSTDPAGLPLTYSVTTGAVSGTVVMNSNGSFTYTPTAAARGASWAAGGLNDVFTVTVSNGYTSNFAVITVPISPKRPF</sequence>
<reference evidence="2 3" key="1">
    <citation type="submission" date="2017-10" db="EMBL/GenBank/DDBJ databases">
        <title>The new phylogeny of genus Mycobacterium.</title>
        <authorList>
            <person name="Tortoli E."/>
            <person name="Trovato A."/>
            <person name="Cirillo D.M."/>
        </authorList>
    </citation>
    <scope>NUCLEOTIDE SEQUENCE [LARGE SCALE GENOMIC DNA]</scope>
    <source>
        <strain evidence="2 3">IP141170001</strain>
    </source>
</reference>
<evidence type="ECO:0000256" key="1">
    <source>
        <dbReference type="SAM" id="MobiDB-lite"/>
    </source>
</evidence>
<feature type="region of interest" description="Disordered" evidence="1">
    <location>
        <begin position="1"/>
        <end position="29"/>
    </location>
</feature>
<evidence type="ECO:0000313" key="3">
    <source>
        <dbReference type="Proteomes" id="UP000220340"/>
    </source>
</evidence>
<accession>A0A1Q4H4X1</accession>
<feature type="region of interest" description="Disordered" evidence="1">
    <location>
        <begin position="689"/>
        <end position="716"/>
    </location>
</feature>
<comment type="caution">
    <text evidence="2">The sequence shown here is derived from an EMBL/GenBank/DDBJ whole genome shotgun (WGS) entry which is preliminary data.</text>
</comment>
<gene>
    <name evidence="2" type="ORF">CRI78_09680</name>
</gene>